<evidence type="ECO:0000256" key="1">
    <source>
        <dbReference type="SAM" id="MobiDB-lite"/>
    </source>
</evidence>
<feature type="region of interest" description="Disordered" evidence="1">
    <location>
        <begin position="195"/>
        <end position="229"/>
    </location>
</feature>
<feature type="compositionally biased region" description="Low complexity" evidence="1">
    <location>
        <begin position="265"/>
        <end position="280"/>
    </location>
</feature>
<feature type="compositionally biased region" description="Low complexity" evidence="1">
    <location>
        <begin position="195"/>
        <end position="207"/>
    </location>
</feature>
<reference evidence="2 3" key="1">
    <citation type="submission" date="2014-09" db="EMBL/GenBank/DDBJ databases">
        <authorList>
            <person name="Ellenberger Sabrina"/>
        </authorList>
    </citation>
    <scope>NUCLEOTIDE SEQUENCE [LARGE SCALE GENOMIC DNA]</scope>
    <source>
        <strain evidence="2 3">CBS 412.66</strain>
    </source>
</reference>
<accession>A0A0B7NA98</accession>
<feature type="region of interest" description="Disordered" evidence="1">
    <location>
        <begin position="263"/>
        <end position="300"/>
    </location>
</feature>
<evidence type="ECO:0000313" key="3">
    <source>
        <dbReference type="Proteomes" id="UP000054107"/>
    </source>
</evidence>
<feature type="compositionally biased region" description="Polar residues" evidence="1">
    <location>
        <begin position="208"/>
        <end position="221"/>
    </location>
</feature>
<dbReference type="EMBL" id="LN731193">
    <property type="protein sequence ID" value="CEP14374.1"/>
    <property type="molecule type" value="Genomic_DNA"/>
</dbReference>
<dbReference type="Proteomes" id="UP000054107">
    <property type="component" value="Unassembled WGS sequence"/>
</dbReference>
<proteinExistence type="predicted"/>
<feature type="compositionally biased region" description="Basic residues" evidence="1">
    <location>
        <begin position="449"/>
        <end position="458"/>
    </location>
</feature>
<gene>
    <name evidence="2" type="primary">PARPA_08553.1 scaffold 33340</name>
</gene>
<feature type="region of interest" description="Disordered" evidence="1">
    <location>
        <begin position="422"/>
        <end position="514"/>
    </location>
</feature>
<evidence type="ECO:0000313" key="2">
    <source>
        <dbReference type="EMBL" id="CEP14374.1"/>
    </source>
</evidence>
<feature type="compositionally biased region" description="Basic residues" evidence="1">
    <location>
        <begin position="431"/>
        <end position="441"/>
    </location>
</feature>
<dbReference type="AlphaFoldDB" id="A0A0B7NA98"/>
<protein>
    <submittedName>
        <fullName evidence="2">Uncharacterized protein</fullName>
    </submittedName>
</protein>
<organism evidence="2 3">
    <name type="scientific">Parasitella parasitica</name>
    <dbReference type="NCBI Taxonomy" id="35722"/>
    <lineage>
        <taxon>Eukaryota</taxon>
        <taxon>Fungi</taxon>
        <taxon>Fungi incertae sedis</taxon>
        <taxon>Mucoromycota</taxon>
        <taxon>Mucoromycotina</taxon>
        <taxon>Mucoromycetes</taxon>
        <taxon>Mucorales</taxon>
        <taxon>Mucorineae</taxon>
        <taxon>Mucoraceae</taxon>
        <taxon>Parasitella</taxon>
    </lineage>
</organism>
<feature type="compositionally biased region" description="Polar residues" evidence="1">
    <location>
        <begin position="288"/>
        <end position="300"/>
    </location>
</feature>
<name>A0A0B7NA98_9FUNG</name>
<keyword evidence="3" id="KW-1185">Reference proteome</keyword>
<sequence length="530" mass="60613">MTISEECKAYEKHFQQLQKQNQNPNQGTAFPISKSRLVRYIKYRARNSTFAQFLTNLEQHPKHGQEWLDEMNGDEDIKKLMDLTINLWPRQAKQCHGTLIGIGNVYETPSFEKKFGKYIRDKVNQEAMYRERVQIVEGKKSKGFMVTDPATENIGKLGSCLNSPINLDQPTSSSTLIFPSYSKLKSSSKSTFTSASESTSTFVTTSKGTLSDDQSSTTPTFKPTPIDKYDPRVEEEALREELMQQIRLPSRAKLVSQFKPKSLNKTLSKPVSPSSSSSTKSAKKENQKPSSPALSYSGATVKSTAITSKQKLDVIRTKPSTQKKLSTAQKKELIAQIRHPVLKIEKPISDEECTLLEKELIAQIKHPIVQIGQYAIQKKIPNLQEKEFLDQIKHPIVQIETASESKLWKQAQRVRVIVRKRSGSNGERRAAKIHGKPRTSKARSVEKSFRKHGTRQQRGRILQPLNPVVRILERKPIASNKQKRQNFNDEDEEDKHDDYTNRQKKQKKDHLSNQDKMQIVRVLVKYHSRF</sequence>
<dbReference type="OrthoDB" id="2266999at2759"/>